<comment type="caution">
    <text evidence="1">The sequence shown here is derived from an EMBL/GenBank/DDBJ whole genome shotgun (WGS) entry which is preliminary data.</text>
</comment>
<name>A0A6A4BZJ6_9STRA</name>
<proteinExistence type="predicted"/>
<feature type="non-terminal residue" evidence="1">
    <location>
        <position position="1"/>
    </location>
</feature>
<gene>
    <name evidence="1" type="ORF">PR003_g28360</name>
</gene>
<dbReference type="Proteomes" id="UP000434957">
    <property type="component" value="Unassembled WGS sequence"/>
</dbReference>
<dbReference type="EMBL" id="QXFT01004280">
    <property type="protein sequence ID" value="KAE9278979.1"/>
    <property type="molecule type" value="Genomic_DNA"/>
</dbReference>
<sequence>SPTGLRPLALVQSAAAATVRIGPHVLVATLQHAIFVSGASQPLMAFFRSSQLTGRGVTDPQPDPNLALVT</sequence>
<keyword evidence="2" id="KW-1185">Reference proteome</keyword>
<accession>A0A6A4BZJ6</accession>
<evidence type="ECO:0000313" key="1">
    <source>
        <dbReference type="EMBL" id="KAE9278979.1"/>
    </source>
</evidence>
<organism evidence="1 2">
    <name type="scientific">Phytophthora rubi</name>
    <dbReference type="NCBI Taxonomy" id="129364"/>
    <lineage>
        <taxon>Eukaryota</taxon>
        <taxon>Sar</taxon>
        <taxon>Stramenopiles</taxon>
        <taxon>Oomycota</taxon>
        <taxon>Peronosporomycetes</taxon>
        <taxon>Peronosporales</taxon>
        <taxon>Peronosporaceae</taxon>
        <taxon>Phytophthora</taxon>
    </lineage>
</organism>
<protein>
    <submittedName>
        <fullName evidence="1">Uncharacterized protein</fullName>
    </submittedName>
</protein>
<evidence type="ECO:0000313" key="2">
    <source>
        <dbReference type="Proteomes" id="UP000434957"/>
    </source>
</evidence>
<reference evidence="1 2" key="1">
    <citation type="submission" date="2018-08" db="EMBL/GenBank/DDBJ databases">
        <title>Genomic investigation of the strawberry pathogen Phytophthora fragariae indicates pathogenicity is determined by transcriptional variation in three key races.</title>
        <authorList>
            <person name="Adams T.M."/>
            <person name="Armitage A.D."/>
            <person name="Sobczyk M.K."/>
            <person name="Bates H.J."/>
            <person name="Dunwell J.M."/>
            <person name="Nellist C.F."/>
            <person name="Harrison R.J."/>
        </authorList>
    </citation>
    <scope>NUCLEOTIDE SEQUENCE [LARGE SCALE GENOMIC DNA]</scope>
    <source>
        <strain evidence="1 2">SCRP333</strain>
    </source>
</reference>
<dbReference type="AlphaFoldDB" id="A0A6A4BZJ6"/>